<dbReference type="Proteomes" id="UP000466442">
    <property type="component" value="Unassembled WGS sequence"/>
</dbReference>
<comment type="caution">
    <text evidence="3">The sequence shown here is derived from an EMBL/GenBank/DDBJ whole genome shotgun (WGS) entry which is preliminary data.</text>
</comment>
<dbReference type="Pfam" id="PF12146">
    <property type="entry name" value="Hydrolase_4"/>
    <property type="match status" value="1"/>
</dbReference>
<dbReference type="EMBL" id="WIXP02000013">
    <property type="protein sequence ID" value="KAF6200951.1"/>
    <property type="molecule type" value="Genomic_DNA"/>
</dbReference>
<dbReference type="GO" id="GO:0016020">
    <property type="term" value="C:membrane"/>
    <property type="evidence" value="ECO:0007669"/>
    <property type="project" value="TreeGrafter"/>
</dbReference>
<organism evidence="3 4">
    <name type="scientific">Apolygus lucorum</name>
    <name type="common">Small green plant bug</name>
    <name type="synonym">Lygocoris lucorum</name>
    <dbReference type="NCBI Taxonomy" id="248454"/>
    <lineage>
        <taxon>Eukaryota</taxon>
        <taxon>Metazoa</taxon>
        <taxon>Ecdysozoa</taxon>
        <taxon>Arthropoda</taxon>
        <taxon>Hexapoda</taxon>
        <taxon>Insecta</taxon>
        <taxon>Pterygota</taxon>
        <taxon>Neoptera</taxon>
        <taxon>Paraneoptera</taxon>
        <taxon>Hemiptera</taxon>
        <taxon>Heteroptera</taxon>
        <taxon>Panheteroptera</taxon>
        <taxon>Cimicomorpha</taxon>
        <taxon>Miridae</taxon>
        <taxon>Mirini</taxon>
        <taxon>Apolygus</taxon>
    </lineage>
</organism>
<keyword evidence="1" id="KW-0812">Transmembrane</keyword>
<dbReference type="PANTHER" id="PTHR12277">
    <property type="entry name" value="ALPHA/BETA HYDROLASE DOMAIN-CONTAINING PROTEIN"/>
    <property type="match status" value="1"/>
</dbReference>
<dbReference type="InterPro" id="IPR029058">
    <property type="entry name" value="AB_hydrolase_fold"/>
</dbReference>
<evidence type="ECO:0000259" key="2">
    <source>
        <dbReference type="Pfam" id="PF12146"/>
    </source>
</evidence>
<evidence type="ECO:0000313" key="3">
    <source>
        <dbReference type="EMBL" id="KAF6200951.1"/>
    </source>
</evidence>
<evidence type="ECO:0000256" key="1">
    <source>
        <dbReference type="SAM" id="Phobius"/>
    </source>
</evidence>
<proteinExistence type="predicted"/>
<feature type="transmembrane region" description="Helical" evidence="1">
    <location>
        <begin position="33"/>
        <end position="58"/>
    </location>
</feature>
<feature type="domain" description="Serine aminopeptidase S33" evidence="2">
    <location>
        <begin position="118"/>
        <end position="251"/>
    </location>
</feature>
<name>A0A8S9WXX9_APOLU</name>
<dbReference type="OrthoDB" id="10249433at2759"/>
<dbReference type="GO" id="GO:0008474">
    <property type="term" value="F:palmitoyl-(protein) hydrolase activity"/>
    <property type="evidence" value="ECO:0007669"/>
    <property type="project" value="TreeGrafter"/>
</dbReference>
<sequence length="379" mass="42399">MNLKLESLKCLPILAVVLLKCWRLIVTCLVFFLLVYWICGALIALLILGCALSFCFYISQDHLLFHPDDNNYQSRKLVQTPSAVQLPFLNLFVRSLDGTLIHMYFIRQPEPAGSIVPTIVFFHGNAGNMGHRLQNAAGLFVTLHCNILMVEYRGYGLSHGNASEKGIYLDAQAALDYLAARPDVNQNRIVVFGRSLGGAVAIDLAARADYGCRIWCLIVENTFTSIPDITTSLFKYSWLKFVPLFAYKNKLVSKDKIGSVNVPTLFISGLSDTLVPPRMMTELHLQCSASFKQLLQIPNGGHNDTWACHNYYSKCLAFQKSDGVHGGVCSFSSNGCRMKSRIFLCAIKCTTSRDVLFYYNEEKLCFPASVFLRLKIGIE</sequence>
<evidence type="ECO:0000313" key="4">
    <source>
        <dbReference type="Proteomes" id="UP000466442"/>
    </source>
</evidence>
<dbReference type="SUPFAM" id="SSF53474">
    <property type="entry name" value="alpha/beta-Hydrolases"/>
    <property type="match status" value="1"/>
</dbReference>
<dbReference type="InterPro" id="IPR022742">
    <property type="entry name" value="Hydrolase_4"/>
</dbReference>
<keyword evidence="1" id="KW-0472">Membrane</keyword>
<gene>
    <name evidence="3" type="ORF">GE061_005398</name>
</gene>
<keyword evidence="4" id="KW-1185">Reference proteome</keyword>
<accession>A0A8S9WXX9</accession>
<dbReference type="Gene3D" id="3.40.50.1820">
    <property type="entry name" value="alpha/beta hydrolase"/>
    <property type="match status" value="1"/>
</dbReference>
<protein>
    <recommendedName>
        <fullName evidence="2">Serine aminopeptidase S33 domain-containing protein</fullName>
    </recommendedName>
</protein>
<dbReference type="AlphaFoldDB" id="A0A8S9WXX9"/>
<keyword evidence="1" id="KW-1133">Transmembrane helix</keyword>
<dbReference type="PANTHER" id="PTHR12277:SF81">
    <property type="entry name" value="PROTEIN ABHD13"/>
    <property type="match status" value="1"/>
</dbReference>
<reference evidence="3" key="1">
    <citation type="journal article" date="2021" name="Mol. Ecol. Resour.">
        <title>Apolygus lucorum genome provides insights into omnivorousness and mesophyll feeding.</title>
        <authorList>
            <person name="Liu Y."/>
            <person name="Liu H."/>
            <person name="Wang H."/>
            <person name="Huang T."/>
            <person name="Liu B."/>
            <person name="Yang B."/>
            <person name="Yin L."/>
            <person name="Li B."/>
            <person name="Zhang Y."/>
            <person name="Zhang S."/>
            <person name="Jiang F."/>
            <person name="Zhang X."/>
            <person name="Ren Y."/>
            <person name="Wang B."/>
            <person name="Wang S."/>
            <person name="Lu Y."/>
            <person name="Wu K."/>
            <person name="Fan W."/>
            <person name="Wang G."/>
        </authorList>
    </citation>
    <scope>NUCLEOTIDE SEQUENCE</scope>
    <source>
        <strain evidence="3">12Hb</strain>
    </source>
</reference>